<gene>
    <name evidence="2" type="ORF">NDU88_005321</name>
</gene>
<comment type="caution">
    <text evidence="2">The sequence shown here is derived from an EMBL/GenBank/DDBJ whole genome shotgun (WGS) entry which is preliminary data.</text>
</comment>
<protein>
    <recommendedName>
        <fullName evidence="4">Secreted protein</fullName>
    </recommendedName>
</protein>
<organism evidence="2 3">
    <name type="scientific">Pleurodeles waltl</name>
    <name type="common">Iberian ribbed newt</name>
    <dbReference type="NCBI Taxonomy" id="8319"/>
    <lineage>
        <taxon>Eukaryota</taxon>
        <taxon>Metazoa</taxon>
        <taxon>Chordata</taxon>
        <taxon>Craniata</taxon>
        <taxon>Vertebrata</taxon>
        <taxon>Euteleostomi</taxon>
        <taxon>Amphibia</taxon>
        <taxon>Batrachia</taxon>
        <taxon>Caudata</taxon>
        <taxon>Salamandroidea</taxon>
        <taxon>Salamandridae</taxon>
        <taxon>Pleurodelinae</taxon>
        <taxon>Pleurodeles</taxon>
    </lineage>
</organism>
<name>A0AAV7V6A9_PLEWA</name>
<reference evidence="2" key="1">
    <citation type="journal article" date="2022" name="bioRxiv">
        <title>Sequencing and chromosome-scale assembly of the giantPleurodeles waltlgenome.</title>
        <authorList>
            <person name="Brown T."/>
            <person name="Elewa A."/>
            <person name="Iarovenko S."/>
            <person name="Subramanian E."/>
            <person name="Araus A.J."/>
            <person name="Petzold A."/>
            <person name="Susuki M."/>
            <person name="Suzuki K.-i.T."/>
            <person name="Hayashi T."/>
            <person name="Toyoda A."/>
            <person name="Oliveira C."/>
            <person name="Osipova E."/>
            <person name="Leigh N.D."/>
            <person name="Simon A."/>
            <person name="Yun M.H."/>
        </authorList>
    </citation>
    <scope>NUCLEOTIDE SEQUENCE</scope>
    <source>
        <strain evidence="2">20211129_DDA</strain>
        <tissue evidence="2">Liver</tissue>
    </source>
</reference>
<proteinExistence type="predicted"/>
<evidence type="ECO:0008006" key="4">
    <source>
        <dbReference type="Google" id="ProtNLM"/>
    </source>
</evidence>
<keyword evidence="3" id="KW-1185">Reference proteome</keyword>
<evidence type="ECO:0000256" key="1">
    <source>
        <dbReference type="SAM" id="SignalP"/>
    </source>
</evidence>
<feature type="chain" id="PRO_5043619612" description="Secreted protein" evidence="1">
    <location>
        <begin position="27"/>
        <end position="115"/>
    </location>
</feature>
<dbReference type="Proteomes" id="UP001066276">
    <property type="component" value="Chromosome 2_2"/>
</dbReference>
<dbReference type="EMBL" id="JANPWB010000004">
    <property type="protein sequence ID" value="KAJ1196061.1"/>
    <property type="molecule type" value="Genomic_DNA"/>
</dbReference>
<evidence type="ECO:0000313" key="3">
    <source>
        <dbReference type="Proteomes" id="UP001066276"/>
    </source>
</evidence>
<keyword evidence="1" id="KW-0732">Signal</keyword>
<dbReference type="AlphaFoldDB" id="A0AAV7V6A9"/>
<feature type="signal peptide" evidence="1">
    <location>
        <begin position="1"/>
        <end position="26"/>
    </location>
</feature>
<accession>A0AAV7V6A9</accession>
<evidence type="ECO:0000313" key="2">
    <source>
        <dbReference type="EMBL" id="KAJ1196061.1"/>
    </source>
</evidence>
<sequence>MLLGRPRGDPLSQLLLLFQVLYPVFAPRRSSEAAAILVPPDHQRDMLFSPQPLFFVHRCLHHNSQVDFRSVERILPLVFGAWRCYYFGCAPFVAPERRARRAASSAEGHASGASI</sequence>